<comment type="similarity">
    <text evidence="2">Belongs to the methyl-accepting chemotaxis (MCP) protein family.</text>
</comment>
<keyword evidence="4" id="KW-0812">Transmembrane</keyword>
<dbReference type="PANTHER" id="PTHR32089">
    <property type="entry name" value="METHYL-ACCEPTING CHEMOTAXIS PROTEIN MCPB"/>
    <property type="match status" value="1"/>
</dbReference>
<evidence type="ECO:0000256" key="4">
    <source>
        <dbReference type="SAM" id="Phobius"/>
    </source>
</evidence>
<feature type="transmembrane region" description="Helical" evidence="4">
    <location>
        <begin position="302"/>
        <end position="325"/>
    </location>
</feature>
<dbReference type="GO" id="GO:0007165">
    <property type="term" value="P:signal transduction"/>
    <property type="evidence" value="ECO:0007669"/>
    <property type="project" value="UniProtKB-KW"/>
</dbReference>
<feature type="transmembrane region" description="Helical" evidence="4">
    <location>
        <begin position="12"/>
        <end position="31"/>
    </location>
</feature>
<dbReference type="OrthoDB" id="2029098at2"/>
<dbReference type="PANTHER" id="PTHR32089:SF112">
    <property type="entry name" value="LYSOZYME-LIKE PROTEIN-RELATED"/>
    <property type="match status" value="1"/>
</dbReference>
<proteinExistence type="inferred from homology"/>
<keyword evidence="1 3" id="KW-0807">Transducer</keyword>
<evidence type="ECO:0000313" key="8">
    <source>
        <dbReference type="Proteomes" id="UP000295718"/>
    </source>
</evidence>
<dbReference type="EMBL" id="SLUO01000002">
    <property type="protein sequence ID" value="TCL60316.1"/>
    <property type="molecule type" value="Genomic_DNA"/>
</dbReference>
<dbReference type="InterPro" id="IPR004090">
    <property type="entry name" value="Chemotax_Me-accpt_rcpt"/>
</dbReference>
<dbReference type="GO" id="GO:0016020">
    <property type="term" value="C:membrane"/>
    <property type="evidence" value="ECO:0007669"/>
    <property type="project" value="InterPro"/>
</dbReference>
<evidence type="ECO:0000259" key="5">
    <source>
        <dbReference type="PROSITE" id="PS50111"/>
    </source>
</evidence>
<name>A0A4R1R4A2_9FIRM</name>
<feature type="domain" description="Methyl-accepting transducer" evidence="5">
    <location>
        <begin position="394"/>
        <end position="630"/>
    </location>
</feature>
<sequence length="680" mass="73680">MKKTTMTIKSQLILGFLCPILFIIIVGATSYQRASSGMIDNYKTSALSTVEMSMACLDQAFKPLVTSAVNLGGDTQILNYGMGAYDKKTSQVNTVSKEISAKLFAVQATDEFVHNIHIIPFGSQNIITTENMQSGSGRTPFISQIEDSDAESAILAEQGIIWGGLHALTDEKLKLSSEGYFMYCGFRLGTGTNSGLLLIDADSKSILALMEKMDFGPGSQIIFRSPDGRSLNLGAQYETESASFYEEALSNMDAGSSFTADVNHNSTDFFFIMKKSSLTGSTLSVMIPKDTVTTKADSIKNLTVFMVLLASAVAFIISLIIIVNISANITRSVKQLNEVASGNLSIASHKSRRDEFGKIQSAIAGTVTNTRQLIEAVLATIGQVSSSSEEIGEAVDEFSFMTEKMGSEMEEISTNIDGEAGEISTCHTQMDDLSSHIKTVNKNTGEVSGYIEDTRDSIRQGLDSMDRIIEHSKSTYDVTAHVRQQVDLLAKRLNDMEGFVDSIKGIAGQTRMLSLNATIEAARVGQEGAGFGVVAEQIRKLSDESAIAASDIHTLISEVQNYASSAAETVQSAENIVALQENAVQDTFSLFHCISGNMEKFITNIEEVSSHMEDIDKKRHTVAHSMDRILESSQESVSSGAQIRQSLSDQAACSRRLSDTADSLTLHIKELEDAIASFRL</sequence>
<dbReference type="InterPro" id="IPR004089">
    <property type="entry name" value="MCPsignal_dom"/>
</dbReference>
<dbReference type="Gene3D" id="1.10.287.950">
    <property type="entry name" value="Methyl-accepting chemotaxis protein"/>
    <property type="match status" value="1"/>
</dbReference>
<dbReference type="PRINTS" id="PR00260">
    <property type="entry name" value="CHEMTRNSDUCR"/>
</dbReference>
<evidence type="ECO:0000256" key="2">
    <source>
        <dbReference type="ARBA" id="ARBA00029447"/>
    </source>
</evidence>
<dbReference type="SMART" id="SM00283">
    <property type="entry name" value="MA"/>
    <property type="match status" value="1"/>
</dbReference>
<dbReference type="STRING" id="1469948.GCA_000732725_00049"/>
<dbReference type="GO" id="GO:0006935">
    <property type="term" value="P:chemotaxis"/>
    <property type="evidence" value="ECO:0007669"/>
    <property type="project" value="InterPro"/>
</dbReference>
<feature type="domain" description="HAMP" evidence="6">
    <location>
        <begin position="323"/>
        <end position="375"/>
    </location>
</feature>
<dbReference type="GO" id="GO:0004888">
    <property type="term" value="F:transmembrane signaling receptor activity"/>
    <property type="evidence" value="ECO:0007669"/>
    <property type="project" value="InterPro"/>
</dbReference>
<gene>
    <name evidence="7" type="ORF">EDD76_10210</name>
</gene>
<dbReference type="InterPro" id="IPR003660">
    <property type="entry name" value="HAMP_dom"/>
</dbReference>
<organism evidence="7 8">
    <name type="scientific">Kineothrix alysoides</name>
    <dbReference type="NCBI Taxonomy" id="1469948"/>
    <lineage>
        <taxon>Bacteria</taxon>
        <taxon>Bacillati</taxon>
        <taxon>Bacillota</taxon>
        <taxon>Clostridia</taxon>
        <taxon>Lachnospirales</taxon>
        <taxon>Lachnospiraceae</taxon>
        <taxon>Kineothrix</taxon>
    </lineage>
</organism>
<accession>A0A4R1R4A2</accession>
<evidence type="ECO:0000259" key="6">
    <source>
        <dbReference type="PROSITE" id="PS50885"/>
    </source>
</evidence>
<keyword evidence="4" id="KW-1133">Transmembrane helix</keyword>
<dbReference type="SUPFAM" id="SSF58104">
    <property type="entry name" value="Methyl-accepting chemotaxis protein (MCP) signaling domain"/>
    <property type="match status" value="1"/>
</dbReference>
<keyword evidence="4" id="KW-0472">Membrane</keyword>
<dbReference type="AlphaFoldDB" id="A0A4R1R4A2"/>
<reference evidence="7 8" key="1">
    <citation type="submission" date="2019-03" db="EMBL/GenBank/DDBJ databases">
        <title>Genomic Encyclopedia of Type Strains, Phase IV (KMG-IV): sequencing the most valuable type-strain genomes for metagenomic binning, comparative biology and taxonomic classification.</title>
        <authorList>
            <person name="Goeker M."/>
        </authorList>
    </citation>
    <scope>NUCLEOTIDE SEQUENCE [LARGE SCALE GENOMIC DNA]</scope>
    <source>
        <strain evidence="7 8">DSM 100556</strain>
    </source>
</reference>
<dbReference type="Pfam" id="PF00015">
    <property type="entry name" value="MCPsignal"/>
    <property type="match status" value="1"/>
</dbReference>
<dbReference type="RefSeq" id="WP_081905823.1">
    <property type="nucleotide sequence ID" value="NZ_JPNB01000001.1"/>
</dbReference>
<dbReference type="Gene3D" id="6.10.340.10">
    <property type="match status" value="1"/>
</dbReference>
<keyword evidence="8" id="KW-1185">Reference proteome</keyword>
<dbReference type="PROSITE" id="PS50885">
    <property type="entry name" value="HAMP"/>
    <property type="match status" value="1"/>
</dbReference>
<dbReference type="PROSITE" id="PS50111">
    <property type="entry name" value="CHEMOTAXIS_TRANSDUC_2"/>
    <property type="match status" value="1"/>
</dbReference>
<comment type="caution">
    <text evidence="7">The sequence shown here is derived from an EMBL/GenBank/DDBJ whole genome shotgun (WGS) entry which is preliminary data.</text>
</comment>
<evidence type="ECO:0000256" key="3">
    <source>
        <dbReference type="PROSITE-ProRule" id="PRU00284"/>
    </source>
</evidence>
<evidence type="ECO:0000256" key="1">
    <source>
        <dbReference type="ARBA" id="ARBA00023224"/>
    </source>
</evidence>
<dbReference type="Proteomes" id="UP000295718">
    <property type="component" value="Unassembled WGS sequence"/>
</dbReference>
<evidence type="ECO:0000313" key="7">
    <source>
        <dbReference type="EMBL" id="TCL60316.1"/>
    </source>
</evidence>
<protein>
    <submittedName>
        <fullName evidence="7">Methyl-accepting chemotaxis protein</fullName>
    </submittedName>
</protein>